<proteinExistence type="predicted"/>
<feature type="transmembrane region" description="Helical" evidence="1">
    <location>
        <begin position="43"/>
        <end position="64"/>
    </location>
</feature>
<evidence type="ECO:0000313" key="2">
    <source>
        <dbReference type="EMBL" id="SPF43919.1"/>
    </source>
</evidence>
<keyword evidence="1" id="KW-0812">Transmembrane</keyword>
<evidence type="ECO:0008006" key="4">
    <source>
        <dbReference type="Google" id="ProtNLM"/>
    </source>
</evidence>
<organism evidence="2 3">
    <name type="scientific">Candidatus Desulfosporosinus infrequens</name>
    <dbReference type="NCBI Taxonomy" id="2043169"/>
    <lineage>
        <taxon>Bacteria</taxon>
        <taxon>Bacillati</taxon>
        <taxon>Bacillota</taxon>
        <taxon>Clostridia</taxon>
        <taxon>Eubacteriales</taxon>
        <taxon>Desulfitobacteriaceae</taxon>
        <taxon>Desulfosporosinus</taxon>
    </lineage>
</organism>
<keyword evidence="1" id="KW-0472">Membrane</keyword>
<keyword evidence="1" id="KW-1133">Transmembrane helix</keyword>
<feature type="transmembrane region" description="Helical" evidence="1">
    <location>
        <begin position="123"/>
        <end position="143"/>
    </location>
</feature>
<sequence length="172" mass="19428">MIRRSIYSSTVLHVFLWGLMSVVSVWAAYHGISNWSDRVQRGFWDQMGMVSLFVIIGSVSVWLLKEQIIKVKLKNREGFLWANGSVIKGLREAHVALGWLAFDLGLGHSVYFMVNLPTRMNRVYSGVIALAAMTVLIITGLLYRHKILSFRTIKKCHLVISGVFGILLVAHI</sequence>
<dbReference type="Proteomes" id="UP000238916">
    <property type="component" value="Unassembled WGS sequence"/>
</dbReference>
<dbReference type="EMBL" id="OMOF01000224">
    <property type="protein sequence ID" value="SPF43919.1"/>
    <property type="molecule type" value="Genomic_DNA"/>
</dbReference>
<accession>A0A2U3KWI7</accession>
<name>A0A2U3KWI7_9FIRM</name>
<evidence type="ECO:0000313" key="3">
    <source>
        <dbReference type="Proteomes" id="UP000238916"/>
    </source>
</evidence>
<evidence type="ECO:0000256" key="1">
    <source>
        <dbReference type="SAM" id="Phobius"/>
    </source>
</evidence>
<dbReference type="AlphaFoldDB" id="A0A2U3KWI7"/>
<protein>
    <recommendedName>
        <fullName evidence="4">Ferric oxidoreductase domain-containing protein</fullName>
    </recommendedName>
</protein>
<gene>
    <name evidence="2" type="ORF">SBF1_300004</name>
</gene>
<feature type="transmembrane region" description="Helical" evidence="1">
    <location>
        <begin position="93"/>
        <end position="111"/>
    </location>
</feature>
<dbReference type="OrthoDB" id="1798299at2"/>
<reference evidence="3" key="1">
    <citation type="submission" date="2018-02" db="EMBL/GenBank/DDBJ databases">
        <authorList>
            <person name="Hausmann B."/>
        </authorList>
    </citation>
    <scope>NUCLEOTIDE SEQUENCE [LARGE SCALE GENOMIC DNA]</scope>
    <source>
        <strain evidence="3">Peat soil MAG SbF1</strain>
    </source>
</reference>